<evidence type="ECO:0000256" key="12">
    <source>
        <dbReference type="ARBA" id="ARBA00023125"/>
    </source>
</evidence>
<dbReference type="Pfam" id="PF00570">
    <property type="entry name" value="HRDC"/>
    <property type="match status" value="1"/>
</dbReference>
<feature type="domain" description="HRDC" evidence="25">
    <location>
        <begin position="1215"/>
        <end position="1295"/>
    </location>
</feature>
<evidence type="ECO:0000256" key="13">
    <source>
        <dbReference type="ARBA" id="ARBA00023204"/>
    </source>
</evidence>
<dbReference type="PANTHER" id="PTHR13710">
    <property type="entry name" value="DNA HELICASE RECQ FAMILY MEMBER"/>
    <property type="match status" value="1"/>
</dbReference>
<evidence type="ECO:0000256" key="17">
    <source>
        <dbReference type="ARBA" id="ARBA00034808"/>
    </source>
</evidence>
<dbReference type="PROSITE" id="PS51192">
    <property type="entry name" value="HELICASE_ATP_BIND_1"/>
    <property type="match status" value="1"/>
</dbReference>
<accession>A0A1A9US12</accession>
<dbReference type="InterPro" id="IPR001650">
    <property type="entry name" value="Helicase_C-like"/>
</dbReference>
<evidence type="ECO:0000256" key="24">
    <source>
        <dbReference type="SAM" id="MobiDB-lite"/>
    </source>
</evidence>
<dbReference type="GO" id="GO:0043138">
    <property type="term" value="F:3'-5' DNA helicase activity"/>
    <property type="evidence" value="ECO:0007669"/>
    <property type="project" value="UniProtKB-EC"/>
</dbReference>
<dbReference type="EC" id="5.6.2.4" evidence="17"/>
<dbReference type="FunFam" id="3.40.50.300:FF:000537">
    <property type="entry name" value="Bloom syndrome RecQ-like helicase"/>
    <property type="match status" value="1"/>
</dbReference>
<comment type="subcellular location">
    <subcellularLocation>
        <location evidence="2">Nucleus</location>
    </subcellularLocation>
</comment>
<dbReference type="GO" id="GO:0007131">
    <property type="term" value="P:reciprocal meiotic recombination"/>
    <property type="evidence" value="ECO:0007669"/>
    <property type="project" value="UniProtKB-ARBA"/>
</dbReference>
<evidence type="ECO:0000313" key="29">
    <source>
        <dbReference type="Proteomes" id="UP000078200"/>
    </source>
</evidence>
<dbReference type="Proteomes" id="UP000078200">
    <property type="component" value="Unassembled WGS sequence"/>
</dbReference>
<feature type="region of interest" description="Disordered" evidence="24">
    <location>
        <begin position="1310"/>
        <end position="1333"/>
    </location>
</feature>
<dbReference type="InterPro" id="IPR014001">
    <property type="entry name" value="Helicase_ATP-bd"/>
</dbReference>
<dbReference type="GO" id="GO:0006260">
    <property type="term" value="P:DNA replication"/>
    <property type="evidence" value="ECO:0007669"/>
    <property type="project" value="UniProtKB-KW"/>
</dbReference>
<evidence type="ECO:0000256" key="18">
    <source>
        <dbReference type="ARBA" id="ARBA00044542"/>
    </source>
</evidence>
<dbReference type="EnsemblMetazoa" id="GAUT013454-RA">
    <property type="protein sequence ID" value="GAUT013454-PA"/>
    <property type="gene ID" value="GAUT013454"/>
</dbReference>
<keyword evidence="7" id="KW-0227">DNA damage</keyword>
<evidence type="ECO:0000256" key="23">
    <source>
        <dbReference type="SAM" id="Coils"/>
    </source>
</evidence>
<dbReference type="GO" id="GO:0005694">
    <property type="term" value="C:chromosome"/>
    <property type="evidence" value="ECO:0007669"/>
    <property type="project" value="TreeGrafter"/>
</dbReference>
<feature type="compositionally biased region" description="Basic residues" evidence="24">
    <location>
        <begin position="1400"/>
        <end position="1418"/>
    </location>
</feature>
<dbReference type="InterPro" id="IPR002464">
    <property type="entry name" value="DNA/RNA_helicase_DEAH_CS"/>
</dbReference>
<dbReference type="PROSITE" id="PS00690">
    <property type="entry name" value="DEAH_ATP_HELICASE"/>
    <property type="match status" value="1"/>
</dbReference>
<dbReference type="SMART" id="SM00487">
    <property type="entry name" value="DEXDc"/>
    <property type="match status" value="1"/>
</dbReference>
<evidence type="ECO:0000256" key="16">
    <source>
        <dbReference type="ARBA" id="ARBA00034617"/>
    </source>
</evidence>
<keyword evidence="15" id="KW-0539">Nucleus</keyword>
<evidence type="ECO:0000256" key="7">
    <source>
        <dbReference type="ARBA" id="ARBA00022763"/>
    </source>
</evidence>
<evidence type="ECO:0000256" key="1">
    <source>
        <dbReference type="ARBA" id="ARBA00001947"/>
    </source>
</evidence>
<feature type="compositionally biased region" description="Low complexity" evidence="24">
    <location>
        <begin position="1380"/>
        <end position="1395"/>
    </location>
</feature>
<evidence type="ECO:0000256" key="6">
    <source>
        <dbReference type="ARBA" id="ARBA00022741"/>
    </source>
</evidence>
<proteinExistence type="inferred from homology"/>
<organism evidence="28 29">
    <name type="scientific">Glossina austeni</name>
    <name type="common">Savannah tsetse fly</name>
    <dbReference type="NCBI Taxonomy" id="7395"/>
    <lineage>
        <taxon>Eukaryota</taxon>
        <taxon>Metazoa</taxon>
        <taxon>Ecdysozoa</taxon>
        <taxon>Arthropoda</taxon>
        <taxon>Hexapoda</taxon>
        <taxon>Insecta</taxon>
        <taxon>Pterygota</taxon>
        <taxon>Neoptera</taxon>
        <taxon>Endopterygota</taxon>
        <taxon>Diptera</taxon>
        <taxon>Brachycera</taxon>
        <taxon>Muscomorpha</taxon>
        <taxon>Hippoboscoidea</taxon>
        <taxon>Glossinidae</taxon>
        <taxon>Glossina</taxon>
    </lineage>
</organism>
<reference evidence="28" key="1">
    <citation type="submission" date="2020-05" db="UniProtKB">
        <authorList>
            <consortium name="EnsemblMetazoa"/>
        </authorList>
    </citation>
    <scope>IDENTIFICATION</scope>
    <source>
        <strain evidence="28">TTRI</strain>
    </source>
</reference>
<dbReference type="GO" id="GO:0000724">
    <property type="term" value="P:double-strand break repair via homologous recombination"/>
    <property type="evidence" value="ECO:0007669"/>
    <property type="project" value="TreeGrafter"/>
</dbReference>
<dbReference type="GO" id="GO:0016787">
    <property type="term" value="F:hydrolase activity"/>
    <property type="evidence" value="ECO:0007669"/>
    <property type="project" value="UniProtKB-KW"/>
</dbReference>
<comment type="catalytic activity">
    <reaction evidence="19">
        <text>ATP + H2O = ADP + phosphate + H(+)</text>
        <dbReference type="Rhea" id="RHEA:13065"/>
        <dbReference type="ChEBI" id="CHEBI:15377"/>
        <dbReference type="ChEBI" id="CHEBI:15378"/>
        <dbReference type="ChEBI" id="CHEBI:30616"/>
        <dbReference type="ChEBI" id="CHEBI:43474"/>
        <dbReference type="ChEBI" id="CHEBI:456216"/>
    </reaction>
</comment>
<dbReference type="FunFam" id="3.40.50.300:FF:000340">
    <property type="entry name" value="Bloom syndrome, RecQ helicase"/>
    <property type="match status" value="1"/>
</dbReference>
<dbReference type="SUPFAM" id="SSF52540">
    <property type="entry name" value="P-loop containing nucleoside triphosphate hydrolases"/>
    <property type="match status" value="2"/>
</dbReference>
<evidence type="ECO:0000256" key="19">
    <source>
        <dbReference type="ARBA" id="ARBA00049360"/>
    </source>
</evidence>
<evidence type="ECO:0000259" key="27">
    <source>
        <dbReference type="PROSITE" id="PS51194"/>
    </source>
</evidence>
<evidence type="ECO:0000256" key="5">
    <source>
        <dbReference type="ARBA" id="ARBA00022723"/>
    </source>
</evidence>
<evidence type="ECO:0000256" key="14">
    <source>
        <dbReference type="ARBA" id="ARBA00023235"/>
    </source>
</evidence>
<evidence type="ECO:0000256" key="21">
    <source>
        <dbReference type="ARBA" id="ARBA00076065"/>
    </source>
</evidence>
<evidence type="ECO:0000256" key="20">
    <source>
        <dbReference type="ARBA" id="ARBA00073450"/>
    </source>
</evidence>
<dbReference type="SMART" id="SM00490">
    <property type="entry name" value="HELICc"/>
    <property type="match status" value="1"/>
</dbReference>
<evidence type="ECO:0000313" key="28">
    <source>
        <dbReference type="EnsemblMetazoa" id="GAUT013454-PA"/>
    </source>
</evidence>
<dbReference type="GO" id="GO:0009378">
    <property type="term" value="F:four-way junction helicase activity"/>
    <property type="evidence" value="ECO:0007669"/>
    <property type="project" value="TreeGrafter"/>
</dbReference>
<dbReference type="SUPFAM" id="SSF47819">
    <property type="entry name" value="HRDC-like"/>
    <property type="match status" value="1"/>
</dbReference>
<evidence type="ECO:0000256" key="11">
    <source>
        <dbReference type="ARBA" id="ARBA00022840"/>
    </source>
</evidence>
<dbReference type="FunFam" id="1.10.10.10:FF:000495">
    <property type="entry name" value="RecQ family helicase MusN"/>
    <property type="match status" value="1"/>
</dbReference>
<feature type="compositionally biased region" description="Polar residues" evidence="24">
    <location>
        <begin position="1350"/>
        <end position="1359"/>
    </location>
</feature>
<protein>
    <recommendedName>
        <fullName evidence="20">RecQ-like DNA helicase BLM</fullName>
        <ecNumber evidence="17">5.6.2.4</ecNumber>
    </recommendedName>
    <alternativeName>
        <fullName evidence="21">Bloom syndrome protein homolog</fullName>
    </alternativeName>
    <alternativeName>
        <fullName evidence="18">DNA 3'-5' helicase BLM</fullName>
    </alternativeName>
    <alternativeName>
        <fullName evidence="22">RecQ helicase homolog</fullName>
    </alternativeName>
</protein>
<name>A0A1A9US12_GLOAU</name>
<keyword evidence="9" id="KW-0347">Helicase</keyword>
<keyword evidence="13" id="KW-0234">DNA repair</keyword>
<keyword evidence="5" id="KW-0479">Metal-binding</keyword>
<keyword evidence="8" id="KW-0378">Hydrolase</keyword>
<dbReference type="GO" id="GO:0005634">
    <property type="term" value="C:nucleus"/>
    <property type="evidence" value="ECO:0007669"/>
    <property type="project" value="UniProtKB-SubCell"/>
</dbReference>
<keyword evidence="10" id="KW-0862">Zinc</keyword>
<dbReference type="InterPro" id="IPR032284">
    <property type="entry name" value="RecQ_Zn-bd"/>
</dbReference>
<dbReference type="InterPro" id="IPR027417">
    <property type="entry name" value="P-loop_NTPase"/>
</dbReference>
<evidence type="ECO:0000256" key="2">
    <source>
        <dbReference type="ARBA" id="ARBA00004123"/>
    </source>
</evidence>
<keyword evidence="29" id="KW-1185">Reference proteome</keyword>
<comment type="similarity">
    <text evidence="3">Belongs to the helicase family. RecQ subfamily.</text>
</comment>
<dbReference type="Pfam" id="PF09382">
    <property type="entry name" value="RQC"/>
    <property type="match status" value="1"/>
</dbReference>
<sequence>MSKKYELKKTKQLSLSDLLGCPEIKRQEPAVKKMNPIYLDSSEEDDGEEIEIRKTTNIINNGDINTTPRISVKKYLFDDVSKAPLAALTPKKMKPFNTQSKENSTYLNRLEHSYSPIKIDLNSIDNLCQKTMENLENNIVKVNNERNTYTIATDKNLPLLLSENTSFKHCHTAPKDLDTTSDILSNKCDRKIKGNTEKSKEENPVYSPSNMLDKTGDGLVNKGLQKILPQKPKVKVMFEKGLNEYLCDLAETTYFETNIQENDIHVIKAALGFFKSTSLQLTEKYCNVVDQIPPDYFSDIEGFEIGTFLKLTTMRQKFKAKSKLLQNSMDRLEKEAKIMGELHHAGSTDFDVDVMEEGERRINAEQEELHKFNKESLKRNDLDMKRYEDVSKDDADLVRKASLHPNELLRLREELVHDLCEESEEDEAINKKETDLDKTFCAEFEREGKENSNALEINSKENAIVDYENDGDCELDDLLNDLKNHEEELNGRNCFYDEYVYADYEREKKKKKQETNTNAQRIMFPIESPRVVTPELDEDGFPVYDPEKFELAFSQAASKFKTSTLDLSSKLSYVTNSSQQTIEDDVHVINLDDSLPSTSHDARLQQRMTASLSTTSVAKTCQKVEGNFHSNVHNDGTTGEFDGLNYPYSKHMMELLRFSFGLTSFRPNQLQVINAALLRQDCFVLMPTGGGKSLCYQLPGIMNPGVTIVISPLKSLIIDQVNKLASLDINAKRLSGEQSQREQHEIYSDLQSEAPLIKILYVTPEKVSSSTKFQDLLDDLYRKEKISRFVIDEAHCVSQWGHDFRPDYKRLGILRRRFPNVPMMALTATATPRVRMDILRQLNLTNTKWFLSSFNRSNLKFSVVPKKGTQVALEDVKIFIRSRPSTHSGIIYCLSRKECEDVAKSMCNDGIKACAYHAGLTDSIRESRQKDWITNKVRVICATVAFGMGIDKPDVRFVLHFSMPKSIEGYYQEAGRAGRDGEIAYCILYYNYSDMLRYRKMMDTDRQTPFEVKRINTENLHRIVGYCENVSDCRRAQQLDYFGEHFTREQCMQVRQTACDNCLKQQAYENINVVEHCRKVVRCVTDLCNGRSRFTLLYIADVLKGSMIKKIVDYGHNKTPYHGVLKDWDKPDIQSLLRIMVTQDYLREELIFTNDIPQAYIYLGCRSPKLMKENVKISFSRARKGGPKPLTLNNEIIHSSAVTVNKRDSVEAKLREISARCYEDLLDLCRTFAAARNVAMATIMNIQALKTMSNQLPETAADMCSMQHVTKANFDKYGAKLLEITRLYAGEKLCYLMDLEDQHEAENKINKETVTSKRPPTNQICNFEKSDEENDVEDWERAVAMQGISYNSVGGNTNPVLKRKGAWRGRGSKKFRRTSSGRGSNNLSSSSTHSSPKQSAGKRFKNSPRKRAAPKRGPKAGSRGRGGDGCRLAKKTNSTSGFQLMPIP</sequence>
<dbReference type="Pfam" id="PF00270">
    <property type="entry name" value="DEAD"/>
    <property type="match status" value="1"/>
</dbReference>
<dbReference type="InterPro" id="IPR036388">
    <property type="entry name" value="WH-like_DNA-bd_sf"/>
</dbReference>
<dbReference type="PANTHER" id="PTHR13710:SF153">
    <property type="entry name" value="RECQ-LIKE DNA HELICASE BLM"/>
    <property type="match status" value="1"/>
</dbReference>
<evidence type="ECO:0000256" key="22">
    <source>
        <dbReference type="ARBA" id="ARBA00076271"/>
    </source>
</evidence>
<dbReference type="Gene3D" id="3.40.50.300">
    <property type="entry name" value="P-loop containing nucleotide triphosphate hydrolases"/>
    <property type="match status" value="2"/>
</dbReference>
<dbReference type="SUPFAM" id="SSF46785">
    <property type="entry name" value="Winged helix' DNA-binding domain"/>
    <property type="match status" value="1"/>
</dbReference>
<dbReference type="CDD" id="cd18794">
    <property type="entry name" value="SF2_C_RecQ"/>
    <property type="match status" value="1"/>
</dbReference>
<feature type="region of interest" description="Disordered" evidence="24">
    <location>
        <begin position="1350"/>
        <end position="1448"/>
    </location>
</feature>
<dbReference type="Pfam" id="PF00271">
    <property type="entry name" value="Helicase_C"/>
    <property type="match status" value="1"/>
</dbReference>
<evidence type="ECO:0000256" key="8">
    <source>
        <dbReference type="ARBA" id="ARBA00022801"/>
    </source>
</evidence>
<dbReference type="VEuPathDB" id="VectorBase:GAUT013454"/>
<keyword evidence="11" id="KW-0067">ATP-binding</keyword>
<evidence type="ECO:0000256" key="9">
    <source>
        <dbReference type="ARBA" id="ARBA00022806"/>
    </source>
</evidence>
<evidence type="ECO:0000256" key="3">
    <source>
        <dbReference type="ARBA" id="ARBA00005446"/>
    </source>
</evidence>
<dbReference type="SMART" id="SM00956">
    <property type="entry name" value="RQC"/>
    <property type="match status" value="1"/>
</dbReference>
<keyword evidence="23" id="KW-0175">Coiled coil</keyword>
<dbReference type="InterPro" id="IPR036390">
    <property type="entry name" value="WH_DNA-bd_sf"/>
</dbReference>
<keyword evidence="4" id="KW-0235">DNA replication</keyword>
<dbReference type="InterPro" id="IPR010997">
    <property type="entry name" value="HRDC-like_sf"/>
</dbReference>
<dbReference type="InterPro" id="IPR004589">
    <property type="entry name" value="DNA_helicase_ATP-dep_RecQ"/>
</dbReference>
<dbReference type="STRING" id="7395.A0A1A9US12"/>
<dbReference type="PROSITE" id="PS50967">
    <property type="entry name" value="HRDC"/>
    <property type="match status" value="1"/>
</dbReference>
<dbReference type="InterPro" id="IPR002121">
    <property type="entry name" value="HRDC_dom"/>
</dbReference>
<feature type="coiled-coil region" evidence="23">
    <location>
        <begin position="315"/>
        <end position="375"/>
    </location>
</feature>
<dbReference type="GO" id="GO:0003677">
    <property type="term" value="F:DNA binding"/>
    <property type="evidence" value="ECO:0007669"/>
    <property type="project" value="UniProtKB-KW"/>
</dbReference>
<evidence type="ECO:0000259" key="26">
    <source>
        <dbReference type="PROSITE" id="PS51192"/>
    </source>
</evidence>
<evidence type="ECO:0000259" key="25">
    <source>
        <dbReference type="PROSITE" id="PS50967"/>
    </source>
</evidence>
<dbReference type="SMART" id="SM00341">
    <property type="entry name" value="HRDC"/>
    <property type="match status" value="1"/>
</dbReference>
<dbReference type="Gene3D" id="1.10.10.10">
    <property type="entry name" value="Winged helix-like DNA-binding domain superfamily/Winged helix DNA-binding domain"/>
    <property type="match status" value="1"/>
</dbReference>
<dbReference type="GO" id="GO:0005524">
    <property type="term" value="F:ATP binding"/>
    <property type="evidence" value="ECO:0007669"/>
    <property type="project" value="UniProtKB-KW"/>
</dbReference>
<dbReference type="GO" id="GO:0046872">
    <property type="term" value="F:metal ion binding"/>
    <property type="evidence" value="ECO:0007669"/>
    <property type="project" value="UniProtKB-KW"/>
</dbReference>
<feature type="domain" description="Helicase ATP-binding" evidence="26">
    <location>
        <begin position="673"/>
        <end position="848"/>
    </location>
</feature>
<comment type="cofactor">
    <cofactor evidence="1">
        <name>Zn(2+)</name>
        <dbReference type="ChEBI" id="CHEBI:29105"/>
    </cofactor>
</comment>
<evidence type="ECO:0000256" key="4">
    <source>
        <dbReference type="ARBA" id="ARBA00022705"/>
    </source>
</evidence>
<feature type="compositionally biased region" description="Basic residues" evidence="24">
    <location>
        <begin position="1361"/>
        <end position="1379"/>
    </location>
</feature>
<dbReference type="NCBIfam" id="TIGR00614">
    <property type="entry name" value="recQ_fam"/>
    <property type="match status" value="1"/>
</dbReference>
<dbReference type="GO" id="GO:0005737">
    <property type="term" value="C:cytoplasm"/>
    <property type="evidence" value="ECO:0007669"/>
    <property type="project" value="TreeGrafter"/>
</dbReference>
<keyword evidence="12" id="KW-0238">DNA-binding</keyword>
<dbReference type="InterPro" id="IPR018982">
    <property type="entry name" value="RQC_domain"/>
</dbReference>
<dbReference type="Gene3D" id="1.10.150.80">
    <property type="entry name" value="HRDC domain"/>
    <property type="match status" value="1"/>
</dbReference>
<evidence type="ECO:0000256" key="15">
    <source>
        <dbReference type="ARBA" id="ARBA00023242"/>
    </source>
</evidence>
<feature type="compositionally biased region" description="Polar residues" evidence="24">
    <location>
        <begin position="1316"/>
        <end position="1325"/>
    </location>
</feature>
<dbReference type="InterPro" id="IPR044876">
    <property type="entry name" value="HRDC_dom_sf"/>
</dbReference>
<comment type="catalytic activity">
    <reaction evidence="16">
        <text>Couples ATP hydrolysis with the unwinding of duplex DNA by translocating in the 3'-5' direction.</text>
        <dbReference type="EC" id="5.6.2.4"/>
    </reaction>
</comment>
<dbReference type="InterPro" id="IPR011545">
    <property type="entry name" value="DEAD/DEAH_box_helicase_dom"/>
</dbReference>
<feature type="domain" description="Helicase C-terminal" evidence="27">
    <location>
        <begin position="872"/>
        <end position="1021"/>
    </location>
</feature>
<evidence type="ECO:0000256" key="10">
    <source>
        <dbReference type="ARBA" id="ARBA00022833"/>
    </source>
</evidence>
<dbReference type="Pfam" id="PF16124">
    <property type="entry name" value="RecQ_Zn_bind"/>
    <property type="match status" value="1"/>
</dbReference>
<keyword evidence="14" id="KW-0413">Isomerase</keyword>
<dbReference type="PROSITE" id="PS51194">
    <property type="entry name" value="HELICASE_CTER"/>
    <property type="match status" value="1"/>
</dbReference>
<keyword evidence="6" id="KW-0547">Nucleotide-binding</keyword>